<organism evidence="7 8">
    <name type="scientific">Hydrogenispora ethanolica</name>
    <dbReference type="NCBI Taxonomy" id="1082276"/>
    <lineage>
        <taxon>Bacteria</taxon>
        <taxon>Bacillati</taxon>
        <taxon>Bacillota</taxon>
        <taxon>Hydrogenispora</taxon>
    </lineage>
</organism>
<evidence type="ECO:0000256" key="3">
    <source>
        <dbReference type="ARBA" id="ARBA00022692"/>
    </source>
</evidence>
<feature type="transmembrane region" description="Helical" evidence="6">
    <location>
        <begin position="27"/>
        <end position="48"/>
    </location>
</feature>
<evidence type="ECO:0000313" key="7">
    <source>
        <dbReference type="EMBL" id="TCL56027.1"/>
    </source>
</evidence>
<keyword evidence="2" id="KW-1003">Cell membrane</keyword>
<comment type="subcellular location">
    <subcellularLocation>
        <location evidence="1">Cell membrane</location>
        <topology evidence="1">Multi-pass membrane protein</topology>
    </subcellularLocation>
</comment>
<dbReference type="RefSeq" id="WP_132017491.1">
    <property type="nucleotide sequence ID" value="NZ_SLUN01000052.1"/>
</dbReference>
<dbReference type="PANTHER" id="PTHR32196:SF63">
    <property type="entry name" value="INNER MEMBRANE ABC TRANSPORTER PERMEASE PROTEIN YJFF"/>
    <property type="match status" value="1"/>
</dbReference>
<keyword evidence="8" id="KW-1185">Reference proteome</keyword>
<comment type="caution">
    <text evidence="7">The sequence shown here is derived from an EMBL/GenBank/DDBJ whole genome shotgun (WGS) entry which is preliminary data.</text>
</comment>
<dbReference type="CDD" id="cd06579">
    <property type="entry name" value="TM_PBP1_transp_AraH_like"/>
    <property type="match status" value="1"/>
</dbReference>
<feature type="transmembrane region" description="Helical" evidence="6">
    <location>
        <begin position="196"/>
        <end position="214"/>
    </location>
</feature>
<proteinExistence type="predicted"/>
<dbReference type="OrthoDB" id="9813906at2"/>
<reference evidence="7 8" key="1">
    <citation type="submission" date="2019-03" db="EMBL/GenBank/DDBJ databases">
        <title>Genomic Encyclopedia of Type Strains, Phase IV (KMG-IV): sequencing the most valuable type-strain genomes for metagenomic binning, comparative biology and taxonomic classification.</title>
        <authorList>
            <person name="Goeker M."/>
        </authorList>
    </citation>
    <scope>NUCLEOTIDE SEQUENCE [LARGE SCALE GENOMIC DNA]</scope>
    <source>
        <strain evidence="7 8">LX-B</strain>
    </source>
</reference>
<evidence type="ECO:0000256" key="1">
    <source>
        <dbReference type="ARBA" id="ARBA00004651"/>
    </source>
</evidence>
<sequence>MALLKRIKDIFTLKQEDKPREPISSTALLLTITISAFVVMYVLAMIIWGGGFLNIQQFLDIFNNNAYLIVISCGLTVVMIAAGIDISVGGTVALITMSCVVFLDSRGGSIAGSMILALGIGLAIGIIQGFLVSYLNIQPFIVTLAGMFFTRGMTTIVSSAPHTATNEAFLALKNFSIIVPGIGSYGKSGNFIPARIEPGVLIALVIVLAVWAILKWTRFGRNLYAVGGNSESALMLGINVKRTRFFSYILCGLFSGIAGYVYLLHTGAGNASNASQAEMQAIASSIIGGTLLTGGVGSVIGTLFGVMSLKTINNIVIASGLREPYWQSITTGLMLCFFILLQSVILALRKKSGVRNGENWRKHKIWNFLTSQRNSE</sequence>
<protein>
    <submittedName>
        <fullName evidence="7">Simple sugar transport system permease protein</fullName>
    </submittedName>
</protein>
<dbReference type="InterPro" id="IPR001851">
    <property type="entry name" value="ABC_transp_permease"/>
</dbReference>
<evidence type="ECO:0000256" key="6">
    <source>
        <dbReference type="SAM" id="Phobius"/>
    </source>
</evidence>
<feature type="transmembrane region" description="Helical" evidence="6">
    <location>
        <begin position="107"/>
        <end position="127"/>
    </location>
</feature>
<keyword evidence="3 6" id="KW-0812">Transmembrane</keyword>
<dbReference type="GO" id="GO:0022857">
    <property type="term" value="F:transmembrane transporter activity"/>
    <property type="evidence" value="ECO:0007669"/>
    <property type="project" value="InterPro"/>
</dbReference>
<keyword evidence="7" id="KW-0762">Sugar transport</keyword>
<evidence type="ECO:0000256" key="4">
    <source>
        <dbReference type="ARBA" id="ARBA00022989"/>
    </source>
</evidence>
<gene>
    <name evidence="7" type="ORF">EDC14_10528</name>
</gene>
<feature type="transmembrane region" description="Helical" evidence="6">
    <location>
        <begin position="245"/>
        <end position="264"/>
    </location>
</feature>
<evidence type="ECO:0000256" key="2">
    <source>
        <dbReference type="ARBA" id="ARBA00022475"/>
    </source>
</evidence>
<evidence type="ECO:0000256" key="5">
    <source>
        <dbReference type="ARBA" id="ARBA00023136"/>
    </source>
</evidence>
<keyword evidence="7" id="KW-0813">Transport</keyword>
<dbReference type="EMBL" id="SLUN01000052">
    <property type="protein sequence ID" value="TCL56027.1"/>
    <property type="molecule type" value="Genomic_DNA"/>
</dbReference>
<keyword evidence="5 6" id="KW-0472">Membrane</keyword>
<evidence type="ECO:0000313" key="8">
    <source>
        <dbReference type="Proteomes" id="UP000295008"/>
    </source>
</evidence>
<accession>A0A4R1QRG8</accession>
<dbReference type="Pfam" id="PF02653">
    <property type="entry name" value="BPD_transp_2"/>
    <property type="match status" value="1"/>
</dbReference>
<name>A0A4R1QRG8_HYDET</name>
<feature type="transmembrane region" description="Helical" evidence="6">
    <location>
        <begin position="325"/>
        <end position="348"/>
    </location>
</feature>
<feature type="transmembrane region" description="Helical" evidence="6">
    <location>
        <begin position="68"/>
        <end position="95"/>
    </location>
</feature>
<dbReference type="PANTHER" id="PTHR32196">
    <property type="entry name" value="ABC TRANSPORTER PERMEASE PROTEIN YPHD-RELATED-RELATED"/>
    <property type="match status" value="1"/>
</dbReference>
<dbReference type="AlphaFoldDB" id="A0A4R1QRG8"/>
<dbReference type="GO" id="GO:0005886">
    <property type="term" value="C:plasma membrane"/>
    <property type="evidence" value="ECO:0007669"/>
    <property type="project" value="UniProtKB-SubCell"/>
</dbReference>
<keyword evidence="4 6" id="KW-1133">Transmembrane helix</keyword>
<feature type="transmembrane region" description="Helical" evidence="6">
    <location>
        <begin position="285"/>
        <end position="305"/>
    </location>
</feature>
<dbReference type="Proteomes" id="UP000295008">
    <property type="component" value="Unassembled WGS sequence"/>
</dbReference>